<name>A0A645J4T2_9ZZZZ</name>
<proteinExistence type="predicted"/>
<protein>
    <submittedName>
        <fullName evidence="1">Uncharacterized protein</fullName>
    </submittedName>
</protein>
<dbReference type="AlphaFoldDB" id="A0A645J4T2"/>
<organism evidence="1">
    <name type="scientific">bioreactor metagenome</name>
    <dbReference type="NCBI Taxonomy" id="1076179"/>
    <lineage>
        <taxon>unclassified sequences</taxon>
        <taxon>metagenomes</taxon>
        <taxon>ecological metagenomes</taxon>
    </lineage>
</organism>
<accession>A0A645J4T2</accession>
<comment type="caution">
    <text evidence="1">The sequence shown here is derived from an EMBL/GenBank/DDBJ whole genome shotgun (WGS) entry which is preliminary data.</text>
</comment>
<sequence>MAPRFEKTVIRLRRHIQRIDAVLDDIQRARGAELHVEDFKNVAGKVIVVDI</sequence>
<gene>
    <name evidence="1" type="ORF">SDC9_205851</name>
</gene>
<reference evidence="1" key="1">
    <citation type="submission" date="2019-08" db="EMBL/GenBank/DDBJ databases">
        <authorList>
            <person name="Kucharzyk K."/>
            <person name="Murdoch R.W."/>
            <person name="Higgins S."/>
            <person name="Loffler F."/>
        </authorList>
    </citation>
    <scope>NUCLEOTIDE SEQUENCE</scope>
</reference>
<evidence type="ECO:0000313" key="1">
    <source>
        <dbReference type="EMBL" id="MPN58150.1"/>
    </source>
</evidence>
<dbReference type="EMBL" id="VSSQ01130534">
    <property type="protein sequence ID" value="MPN58150.1"/>
    <property type="molecule type" value="Genomic_DNA"/>
</dbReference>